<dbReference type="Gene3D" id="3.30.110.40">
    <property type="entry name" value="TusA-like domain"/>
    <property type="match status" value="1"/>
</dbReference>
<dbReference type="SUPFAM" id="SSF75169">
    <property type="entry name" value="DsrEFH-like"/>
    <property type="match status" value="1"/>
</dbReference>
<dbReference type="Gene3D" id="3.40.1260.10">
    <property type="entry name" value="DsrEFH-like"/>
    <property type="match status" value="1"/>
</dbReference>
<dbReference type="RefSeq" id="WP_307254086.1">
    <property type="nucleotide sequence ID" value="NZ_JAUSTO010000005.1"/>
</dbReference>
<evidence type="ECO:0000259" key="1">
    <source>
        <dbReference type="PROSITE" id="PS01148"/>
    </source>
</evidence>
<dbReference type="Pfam" id="PF01206">
    <property type="entry name" value="TusA"/>
    <property type="match status" value="1"/>
</dbReference>
<organism evidence="2 3">
    <name type="scientific">Moryella indoligenes</name>
    <dbReference type="NCBI Taxonomy" id="371674"/>
    <lineage>
        <taxon>Bacteria</taxon>
        <taxon>Bacillati</taxon>
        <taxon>Bacillota</taxon>
        <taxon>Clostridia</taxon>
        <taxon>Lachnospirales</taxon>
        <taxon>Lachnospiraceae</taxon>
        <taxon>Moryella</taxon>
    </lineage>
</organism>
<dbReference type="PROSITE" id="PS01148">
    <property type="entry name" value="UPF0033"/>
    <property type="match status" value="1"/>
</dbReference>
<dbReference type="SUPFAM" id="SSF64307">
    <property type="entry name" value="SirA-like"/>
    <property type="match status" value="1"/>
</dbReference>
<protein>
    <submittedName>
        <fullName evidence="2">Selenium metabolism protein YedF</fullName>
    </submittedName>
</protein>
<keyword evidence="3" id="KW-1185">Reference proteome</keyword>
<accession>A0AAE4AK25</accession>
<comment type="caution">
    <text evidence="2">The sequence shown here is derived from an EMBL/GenBank/DDBJ whole genome shotgun (WGS) entry which is preliminary data.</text>
</comment>
<dbReference type="NCBIfam" id="TIGR03527">
    <property type="entry name" value="selenium_YedF"/>
    <property type="match status" value="1"/>
</dbReference>
<gene>
    <name evidence="2" type="ORF">J2S20_001127</name>
</gene>
<dbReference type="InterPro" id="IPR036868">
    <property type="entry name" value="TusA-like_sf"/>
</dbReference>
<name>A0AAE4AK25_9FIRM</name>
<dbReference type="InterPro" id="IPR019870">
    <property type="entry name" value="Se_metab_YedF"/>
</dbReference>
<evidence type="ECO:0000313" key="2">
    <source>
        <dbReference type="EMBL" id="MDQ0152438.1"/>
    </source>
</evidence>
<dbReference type="InterPro" id="IPR027396">
    <property type="entry name" value="DsrEFH-like"/>
</dbReference>
<dbReference type="InterPro" id="IPR003787">
    <property type="entry name" value="Sulphur_relay_DsrE/F-like"/>
</dbReference>
<dbReference type="Proteomes" id="UP001241537">
    <property type="component" value="Unassembled WGS sequence"/>
</dbReference>
<proteinExistence type="predicted"/>
<sequence length="217" mass="23770">MKIDAYGKPCPQPVVLALKALAGLPQGEILEIKVDNETAVENLKRMAEQKHCDTEIEKRSDGWKLSLRPREAAESDLRSETEDQRLIRELNCALPQSAETLHARIAANTVIAFGSAVMGQGDDRLGAQLMKGYIFALTQSEQLPKQLLFFNGGARLTTEGSESLADLQQLSERGVEILTCGTCLDFYGIKEKLCVGGVTNMYAISESLLSADKVIRL</sequence>
<dbReference type="Pfam" id="PF02635">
    <property type="entry name" value="DsrE"/>
    <property type="match status" value="1"/>
</dbReference>
<evidence type="ECO:0000313" key="3">
    <source>
        <dbReference type="Proteomes" id="UP001241537"/>
    </source>
</evidence>
<dbReference type="InterPro" id="IPR001455">
    <property type="entry name" value="TusA-like"/>
</dbReference>
<feature type="domain" description="UPF0033" evidence="1">
    <location>
        <begin position="3"/>
        <end position="27"/>
    </location>
</feature>
<dbReference type="AlphaFoldDB" id="A0AAE4AK25"/>
<dbReference type="EMBL" id="JAUSTO010000005">
    <property type="protein sequence ID" value="MDQ0152438.1"/>
    <property type="molecule type" value="Genomic_DNA"/>
</dbReference>
<dbReference type="CDD" id="cd03421">
    <property type="entry name" value="SirA_like_N"/>
    <property type="match status" value="1"/>
</dbReference>
<reference evidence="2" key="1">
    <citation type="submission" date="2023-07" db="EMBL/GenBank/DDBJ databases">
        <title>Genomic Encyclopedia of Type Strains, Phase IV (KMG-IV): sequencing the most valuable type-strain genomes for metagenomic binning, comparative biology and taxonomic classification.</title>
        <authorList>
            <person name="Goeker M."/>
        </authorList>
    </citation>
    <scope>NUCLEOTIDE SEQUENCE</scope>
    <source>
        <strain evidence="2">DSM 19659</strain>
    </source>
</reference>